<dbReference type="AlphaFoldDB" id="U6GG59"/>
<keyword evidence="9" id="KW-1185">Reference proteome</keyword>
<evidence type="ECO:0000256" key="1">
    <source>
        <dbReference type="ARBA" id="ARBA00022741"/>
    </source>
</evidence>
<dbReference type="Proteomes" id="UP000018050">
    <property type="component" value="Unassembled WGS sequence"/>
</dbReference>
<feature type="coiled-coil region" evidence="4">
    <location>
        <begin position="393"/>
        <end position="426"/>
    </location>
</feature>
<dbReference type="Gene3D" id="1.10.510.10">
    <property type="entry name" value="Transferase(Phosphotransferase) domain 1"/>
    <property type="match status" value="1"/>
</dbReference>
<dbReference type="GO" id="GO:0045944">
    <property type="term" value="P:positive regulation of transcription by RNA polymerase II"/>
    <property type="evidence" value="ECO:0007669"/>
    <property type="project" value="TreeGrafter"/>
</dbReference>
<evidence type="ECO:0000256" key="2">
    <source>
        <dbReference type="ARBA" id="ARBA00022840"/>
    </source>
</evidence>
<dbReference type="PANTHER" id="PTHR46007">
    <property type="entry name" value="MEDIATOR OF RNA POLYMERASE II TRANSCRIPTION SUBUNIT 12"/>
    <property type="match status" value="1"/>
</dbReference>
<feature type="region of interest" description="Disordered" evidence="5">
    <location>
        <begin position="78"/>
        <end position="110"/>
    </location>
</feature>
<feature type="region of interest" description="Disordered" evidence="5">
    <location>
        <begin position="287"/>
        <end position="309"/>
    </location>
</feature>
<feature type="domain" description="Protein kinase" evidence="7">
    <location>
        <begin position="348"/>
        <end position="767"/>
    </location>
</feature>
<protein>
    <submittedName>
        <fullName evidence="8">Rhoptry kinase family protein ROP25, putative</fullName>
    </submittedName>
</protein>
<feature type="compositionally biased region" description="Basic and acidic residues" evidence="5">
    <location>
        <begin position="288"/>
        <end position="297"/>
    </location>
</feature>
<evidence type="ECO:0000256" key="4">
    <source>
        <dbReference type="SAM" id="Coils"/>
    </source>
</evidence>
<organism evidence="8 9">
    <name type="scientific">Eimeria acervulina</name>
    <name type="common">Coccidian parasite</name>
    <dbReference type="NCBI Taxonomy" id="5801"/>
    <lineage>
        <taxon>Eukaryota</taxon>
        <taxon>Sar</taxon>
        <taxon>Alveolata</taxon>
        <taxon>Apicomplexa</taxon>
        <taxon>Conoidasida</taxon>
        <taxon>Coccidia</taxon>
        <taxon>Eucoccidiorida</taxon>
        <taxon>Eimeriorina</taxon>
        <taxon>Eimeriidae</taxon>
        <taxon>Eimeria</taxon>
    </lineage>
</organism>
<dbReference type="GeneID" id="25270603"/>
<feature type="compositionally biased region" description="Low complexity" evidence="5">
    <location>
        <begin position="81"/>
        <end position="91"/>
    </location>
</feature>
<keyword evidence="1 3" id="KW-0547">Nucleotide-binding</keyword>
<dbReference type="GO" id="GO:0004672">
    <property type="term" value="F:protein kinase activity"/>
    <property type="evidence" value="ECO:0007669"/>
    <property type="project" value="InterPro"/>
</dbReference>
<dbReference type="VEuPathDB" id="ToxoDB:EAH_00025330"/>
<dbReference type="InterPro" id="IPR011009">
    <property type="entry name" value="Kinase-like_dom_sf"/>
</dbReference>
<evidence type="ECO:0000313" key="9">
    <source>
        <dbReference type="Proteomes" id="UP000018050"/>
    </source>
</evidence>
<reference evidence="8" key="2">
    <citation type="submission" date="2013-10" db="EMBL/GenBank/DDBJ databases">
        <authorList>
            <person name="Aslett M."/>
        </authorList>
    </citation>
    <scope>NUCLEOTIDE SEQUENCE [LARGE SCALE GENOMIC DNA]</scope>
    <source>
        <strain evidence="8">Houghton</strain>
    </source>
</reference>
<dbReference type="InterPro" id="IPR000719">
    <property type="entry name" value="Prot_kinase_dom"/>
</dbReference>
<evidence type="ECO:0000256" key="6">
    <source>
        <dbReference type="SAM" id="SignalP"/>
    </source>
</evidence>
<keyword evidence="6" id="KW-0732">Signal</keyword>
<dbReference type="GO" id="GO:0005524">
    <property type="term" value="F:ATP binding"/>
    <property type="evidence" value="ECO:0007669"/>
    <property type="project" value="UniProtKB-UniRule"/>
</dbReference>
<evidence type="ECO:0000256" key="5">
    <source>
        <dbReference type="SAM" id="MobiDB-lite"/>
    </source>
</evidence>
<feature type="compositionally biased region" description="Low complexity" evidence="5">
    <location>
        <begin position="261"/>
        <end position="272"/>
    </location>
</feature>
<sequence>MKLLLLLLAAPAAALSLLQKGDSISLSPWLTSSSVLLQASNELQQQQPRQQLTPFSFLGPRKGIRINVRPLSPRLRANAAQQQQQEQQQQQRRQRFGEMYGRLRDRSPATGFMGRVLRRSPFKYLQPPVSPPAAAGNAAAAAAAAALGRPLPPAAAAAAQQPVRQYIPQQQQQQRMLRQAPAAAAPPVEQQQQQPQQQQQQPEQPGESPRLGDLGLGALRLSSGETAGTTPSATAAATGAAPAAKRAAAGDFGLPEPVPAPAAEEQQQQQTRLQRETVAVMKYNLNVKEQDKDKTETRQQQQQQHPVESVARDALIAMSGEDPSKKEIIINNIRDPLSGKQLLQRCRLTELRILGVGGTGIVLAVGVVAAADAAVLNTKELALKLMFNHIPGLQKQQQHLQQLQQQQQQQQQAQLLQQERQELLKAVGASLTDLLVQELEPLQGIGAGAAGAGEGAEEAAAVLAAATAAAARRRRQPPSARSVAAANQWALPLYEATVGPPEAATAGEAEGEEAAAGAAGEGIGEAAGSVYAYKDFVFLQRVLLSEVMLGDATLLLYQSPYAAATAKLSLEGKAFACKQLIDAAAKLHAAGICHFDIKPENLLINKEGKTYLADFGMTSRTGEKRKCNEKYTPFYMDPAHASCVLRQQQHRGAAAASTEAAVAAATANPAYDAWSVGFTCFLLFVDGAAAPYKLHSSKQLTPFLANLDVDNNPRTSAAILQSLPSPASQLAAAGVSPFWCQVVGSLLNPSRKERITPLQLVRKYKYWPLQ</sequence>
<evidence type="ECO:0000259" key="7">
    <source>
        <dbReference type="PROSITE" id="PS50011"/>
    </source>
</evidence>
<dbReference type="GO" id="GO:0016592">
    <property type="term" value="C:mediator complex"/>
    <property type="evidence" value="ECO:0007669"/>
    <property type="project" value="TreeGrafter"/>
</dbReference>
<keyword evidence="4" id="KW-0175">Coiled coil</keyword>
<dbReference type="SUPFAM" id="SSF56112">
    <property type="entry name" value="Protein kinase-like (PK-like)"/>
    <property type="match status" value="1"/>
</dbReference>
<dbReference type="InterPro" id="IPR017441">
    <property type="entry name" value="Protein_kinase_ATP_BS"/>
</dbReference>
<accession>U6GG59</accession>
<name>U6GG59_EIMAC</name>
<feature type="region of interest" description="Disordered" evidence="5">
    <location>
        <begin position="166"/>
        <end position="272"/>
    </location>
</feature>
<feature type="compositionally biased region" description="Low complexity" evidence="5">
    <location>
        <begin position="166"/>
        <end position="250"/>
    </location>
</feature>
<dbReference type="GO" id="GO:0003713">
    <property type="term" value="F:transcription coactivator activity"/>
    <property type="evidence" value="ECO:0007669"/>
    <property type="project" value="TreeGrafter"/>
</dbReference>
<dbReference type="RefSeq" id="XP_013252102.1">
    <property type="nucleotide sequence ID" value="XM_013396648.1"/>
</dbReference>
<feature type="chain" id="PRO_5004669767" evidence="6">
    <location>
        <begin position="17"/>
        <end position="770"/>
    </location>
</feature>
<proteinExistence type="predicted"/>
<reference evidence="8" key="1">
    <citation type="submission" date="2013-10" db="EMBL/GenBank/DDBJ databases">
        <title>Genomic analysis of the causative agents of coccidiosis in chickens.</title>
        <authorList>
            <person name="Reid A.J."/>
            <person name="Blake D."/>
            <person name="Billington K."/>
            <person name="Browne H."/>
            <person name="Dunn M."/>
            <person name="Hung S."/>
            <person name="Kawahara F."/>
            <person name="Miranda-Saavedra D."/>
            <person name="Mourier T."/>
            <person name="Nagra H."/>
            <person name="Otto T.D."/>
            <person name="Rawlings N."/>
            <person name="Sanchez A."/>
            <person name="Sanders M."/>
            <person name="Subramaniam C."/>
            <person name="Tay Y."/>
            <person name="Dear P."/>
            <person name="Doerig C."/>
            <person name="Gruber A."/>
            <person name="Parkinson J."/>
            <person name="Shirley M."/>
            <person name="Wan K.L."/>
            <person name="Berriman M."/>
            <person name="Tomley F."/>
            <person name="Pain A."/>
        </authorList>
    </citation>
    <scope>NUCLEOTIDE SEQUENCE [LARGE SCALE GENOMIC DNA]</scope>
    <source>
        <strain evidence="8">Houghton</strain>
    </source>
</reference>
<keyword evidence="2 3" id="KW-0067">ATP-binding</keyword>
<dbReference type="EMBL" id="HG670690">
    <property type="protein sequence ID" value="CDI77564.1"/>
    <property type="molecule type" value="Genomic_DNA"/>
</dbReference>
<feature type="signal peptide" evidence="6">
    <location>
        <begin position="1"/>
        <end position="16"/>
    </location>
</feature>
<keyword evidence="8" id="KW-0808">Transferase</keyword>
<evidence type="ECO:0000256" key="3">
    <source>
        <dbReference type="PROSITE-ProRule" id="PRU10141"/>
    </source>
</evidence>
<dbReference type="PROSITE" id="PS00108">
    <property type="entry name" value="PROTEIN_KINASE_ST"/>
    <property type="match status" value="1"/>
</dbReference>
<gene>
    <name evidence="8" type="ORF">EAH_00025330</name>
</gene>
<dbReference type="SMART" id="SM00220">
    <property type="entry name" value="S_TKc"/>
    <property type="match status" value="1"/>
</dbReference>
<dbReference type="OrthoDB" id="346916at2759"/>
<dbReference type="InterPro" id="IPR051647">
    <property type="entry name" value="Mediator_comp_sub12"/>
</dbReference>
<dbReference type="PROSITE" id="PS00107">
    <property type="entry name" value="PROTEIN_KINASE_ATP"/>
    <property type="match status" value="1"/>
</dbReference>
<dbReference type="PROSITE" id="PS50011">
    <property type="entry name" value="PROTEIN_KINASE_DOM"/>
    <property type="match status" value="1"/>
</dbReference>
<evidence type="ECO:0000313" key="8">
    <source>
        <dbReference type="EMBL" id="CDI77564.1"/>
    </source>
</evidence>
<dbReference type="OMA" id="PWPLARE"/>
<dbReference type="Pfam" id="PF00069">
    <property type="entry name" value="Pkinase"/>
    <property type="match status" value="1"/>
</dbReference>
<feature type="binding site" evidence="3">
    <location>
        <position position="384"/>
    </location>
    <ligand>
        <name>ATP</name>
        <dbReference type="ChEBI" id="CHEBI:30616"/>
    </ligand>
</feature>
<keyword evidence="8" id="KW-0418">Kinase</keyword>
<dbReference type="InterPro" id="IPR008271">
    <property type="entry name" value="Ser/Thr_kinase_AS"/>
</dbReference>
<dbReference type="PANTHER" id="PTHR46007:SF12">
    <property type="entry name" value="C2H2-TYPE DOMAIN-CONTAINING PROTEIN-RELATED"/>
    <property type="match status" value="1"/>
</dbReference>